<organism evidence="1 2">
    <name type="scientific">Naganishia onofrii</name>
    <dbReference type="NCBI Taxonomy" id="1851511"/>
    <lineage>
        <taxon>Eukaryota</taxon>
        <taxon>Fungi</taxon>
        <taxon>Dikarya</taxon>
        <taxon>Basidiomycota</taxon>
        <taxon>Agaricomycotina</taxon>
        <taxon>Tremellomycetes</taxon>
        <taxon>Filobasidiales</taxon>
        <taxon>Filobasidiaceae</taxon>
        <taxon>Naganishia</taxon>
    </lineage>
</organism>
<evidence type="ECO:0000313" key="1">
    <source>
        <dbReference type="EMBL" id="KAJ9123799.1"/>
    </source>
</evidence>
<keyword evidence="2" id="KW-1185">Reference proteome</keyword>
<name>A0ACC2XK26_9TREE</name>
<proteinExistence type="predicted"/>
<reference evidence="1" key="1">
    <citation type="submission" date="2023-04" db="EMBL/GenBank/DDBJ databases">
        <title>Draft Genome sequencing of Naganishia species isolated from polar environments using Oxford Nanopore Technology.</title>
        <authorList>
            <person name="Leo P."/>
            <person name="Venkateswaran K."/>
        </authorList>
    </citation>
    <scope>NUCLEOTIDE SEQUENCE</scope>
    <source>
        <strain evidence="1">DBVPG 5303</strain>
    </source>
</reference>
<sequence>MLGLYVGTEVTIGGWIVTYILEYRGGGVSSGYIATGFWGGLAVGRIVLIPLNRKARQLITFPYDLLLSASLIIVFALEFVVWFVPNIIVEAVAVSFMGMFLGPIFPLVMNVAGKVYPLSMLTGACGLIASVGSAGAALFPFVTGALASRYGVKTMQPFVVAMLAACFLLWIPIPKKAEDLPENKKRGIPLEEVQPTDESTRPDEVWNQSATKEA</sequence>
<dbReference type="Proteomes" id="UP001234202">
    <property type="component" value="Unassembled WGS sequence"/>
</dbReference>
<accession>A0ACC2XK26</accession>
<protein>
    <submittedName>
        <fullName evidence="1">Uncharacterized protein</fullName>
    </submittedName>
</protein>
<comment type="caution">
    <text evidence="1">The sequence shown here is derived from an EMBL/GenBank/DDBJ whole genome shotgun (WGS) entry which is preliminary data.</text>
</comment>
<dbReference type="EMBL" id="JASBWV010000011">
    <property type="protein sequence ID" value="KAJ9123799.1"/>
    <property type="molecule type" value="Genomic_DNA"/>
</dbReference>
<evidence type="ECO:0000313" key="2">
    <source>
        <dbReference type="Proteomes" id="UP001234202"/>
    </source>
</evidence>
<gene>
    <name evidence="1" type="ORF">QFC24_003575</name>
</gene>